<dbReference type="SUPFAM" id="SSF56059">
    <property type="entry name" value="Glutathione synthetase ATP-binding domain-like"/>
    <property type="match status" value="1"/>
</dbReference>
<sequence>MNFVFISPNFPENYWMFCRGLKRHGATVLAIVDCPYDSLREELRAHIDDCYVVSSMENYDEMVRAMGYFTYRYGKIDWVESNNEYWLSLDARLRQDFHITTGITIDHIADFQSKSRMKHFYAQAGIPFARWQMADTLDSALAFAAQYGYPLICKPDVGVGASNTHKLNNEEELRALFEHGFSEPMILEEYVPGDCFTFDGITNSRKEVQFATSHHYVGSIMDSVNDSDSIGCYSLIDIPEDIMDVGTRCVAAFDTRSRFFHFEFFRLREDREGLGKQGDILGLEVNMRPPGGFLPDMINYANDFDIYDIWARVMIDDGVLIEPHQRHSCAFAGRRDSVRYAHSDFEISNRYHDQLKMMQRLPAALASAMGDTVSVALFDTMDEVKEFFAFTMKKKVQQ</sequence>
<evidence type="ECO:0000256" key="2">
    <source>
        <dbReference type="ARBA" id="ARBA00022741"/>
    </source>
</evidence>
<dbReference type="PANTHER" id="PTHR43585">
    <property type="entry name" value="FUMIPYRROLE BIOSYNTHESIS PROTEIN C"/>
    <property type="match status" value="1"/>
</dbReference>
<dbReference type="Pfam" id="PF02786">
    <property type="entry name" value="CPSase_L_D2"/>
    <property type="match status" value="1"/>
</dbReference>
<reference evidence="6" key="1">
    <citation type="journal article" date="2021" name="PeerJ">
        <title>Extensive microbial diversity within the chicken gut microbiome revealed by metagenomics and culture.</title>
        <authorList>
            <person name="Gilroy R."/>
            <person name="Ravi A."/>
            <person name="Getino M."/>
            <person name="Pursley I."/>
            <person name="Horton D.L."/>
            <person name="Alikhan N.F."/>
            <person name="Baker D."/>
            <person name="Gharbi K."/>
            <person name="Hall N."/>
            <person name="Watson M."/>
            <person name="Adriaenssens E.M."/>
            <person name="Foster-Nyarko E."/>
            <person name="Jarju S."/>
            <person name="Secka A."/>
            <person name="Antonio M."/>
            <person name="Oren A."/>
            <person name="Chaudhuri R.R."/>
            <person name="La Ragione R."/>
            <person name="Hildebrand F."/>
            <person name="Pallen M.J."/>
        </authorList>
    </citation>
    <scope>NUCLEOTIDE SEQUENCE</scope>
    <source>
        <strain evidence="6">CHK187-11901</strain>
    </source>
</reference>
<dbReference type="AlphaFoldDB" id="A0A9D2SWX1"/>
<gene>
    <name evidence="6" type="ORF">H9702_08465</name>
</gene>
<reference evidence="6" key="2">
    <citation type="submission" date="2021-04" db="EMBL/GenBank/DDBJ databases">
        <authorList>
            <person name="Gilroy R."/>
        </authorList>
    </citation>
    <scope>NUCLEOTIDE SEQUENCE</scope>
    <source>
        <strain evidence="6">CHK187-11901</strain>
    </source>
</reference>
<dbReference type="InterPro" id="IPR013815">
    <property type="entry name" value="ATP_grasp_subdomain_1"/>
</dbReference>
<dbReference type="InterPro" id="IPR005479">
    <property type="entry name" value="CPAse_ATP-bd"/>
</dbReference>
<dbReference type="Proteomes" id="UP000823896">
    <property type="component" value="Unassembled WGS sequence"/>
</dbReference>
<organism evidence="6 7">
    <name type="scientific">Candidatus Merdibacter merdavium</name>
    <dbReference type="NCBI Taxonomy" id="2838692"/>
    <lineage>
        <taxon>Bacteria</taxon>
        <taxon>Bacillati</taxon>
        <taxon>Bacillota</taxon>
        <taxon>Erysipelotrichia</taxon>
        <taxon>Erysipelotrichales</taxon>
        <taxon>Erysipelotrichaceae</taxon>
        <taxon>Merdibacter</taxon>
    </lineage>
</organism>
<dbReference type="EMBL" id="DWWM01000055">
    <property type="protein sequence ID" value="HJC37141.1"/>
    <property type="molecule type" value="Genomic_DNA"/>
</dbReference>
<evidence type="ECO:0000256" key="4">
    <source>
        <dbReference type="PROSITE-ProRule" id="PRU00409"/>
    </source>
</evidence>
<evidence type="ECO:0000313" key="6">
    <source>
        <dbReference type="EMBL" id="HJC37141.1"/>
    </source>
</evidence>
<evidence type="ECO:0000259" key="5">
    <source>
        <dbReference type="PROSITE" id="PS50975"/>
    </source>
</evidence>
<keyword evidence="3 4" id="KW-0067">ATP-binding</keyword>
<dbReference type="PANTHER" id="PTHR43585:SF2">
    <property type="entry name" value="ATP-GRASP ENZYME FSQD"/>
    <property type="match status" value="1"/>
</dbReference>
<name>A0A9D2SWX1_9FIRM</name>
<dbReference type="GO" id="GO:0046872">
    <property type="term" value="F:metal ion binding"/>
    <property type="evidence" value="ECO:0007669"/>
    <property type="project" value="InterPro"/>
</dbReference>
<dbReference type="GO" id="GO:0016874">
    <property type="term" value="F:ligase activity"/>
    <property type="evidence" value="ECO:0007669"/>
    <property type="project" value="UniProtKB-KW"/>
</dbReference>
<dbReference type="Gene3D" id="3.30.470.20">
    <property type="entry name" value="ATP-grasp fold, B domain"/>
    <property type="match status" value="1"/>
</dbReference>
<dbReference type="InterPro" id="IPR052032">
    <property type="entry name" value="ATP-dep_AA_Ligase"/>
</dbReference>
<evidence type="ECO:0000313" key="7">
    <source>
        <dbReference type="Proteomes" id="UP000823896"/>
    </source>
</evidence>
<feature type="domain" description="ATP-grasp" evidence="5">
    <location>
        <begin position="118"/>
        <end position="315"/>
    </location>
</feature>
<keyword evidence="2 4" id="KW-0547">Nucleotide-binding</keyword>
<keyword evidence="1" id="KW-0436">Ligase</keyword>
<comment type="caution">
    <text evidence="6">The sequence shown here is derived from an EMBL/GenBank/DDBJ whole genome shotgun (WGS) entry which is preliminary data.</text>
</comment>
<evidence type="ECO:0000256" key="1">
    <source>
        <dbReference type="ARBA" id="ARBA00022598"/>
    </source>
</evidence>
<protein>
    <submittedName>
        <fullName evidence="6">Carbamoylphosphate synthase large subunit</fullName>
    </submittedName>
</protein>
<dbReference type="PROSITE" id="PS50975">
    <property type="entry name" value="ATP_GRASP"/>
    <property type="match status" value="1"/>
</dbReference>
<dbReference type="Gene3D" id="3.40.50.20">
    <property type="match status" value="1"/>
</dbReference>
<dbReference type="InterPro" id="IPR011761">
    <property type="entry name" value="ATP-grasp"/>
</dbReference>
<accession>A0A9D2SWX1</accession>
<dbReference type="Gene3D" id="3.30.1490.20">
    <property type="entry name" value="ATP-grasp fold, A domain"/>
    <property type="match status" value="1"/>
</dbReference>
<evidence type="ECO:0000256" key="3">
    <source>
        <dbReference type="ARBA" id="ARBA00022840"/>
    </source>
</evidence>
<proteinExistence type="predicted"/>
<dbReference type="GO" id="GO:0005524">
    <property type="term" value="F:ATP binding"/>
    <property type="evidence" value="ECO:0007669"/>
    <property type="project" value="UniProtKB-UniRule"/>
</dbReference>